<reference evidence="13" key="3">
    <citation type="submission" date="2025-09" db="UniProtKB">
        <authorList>
            <consortium name="Ensembl"/>
        </authorList>
    </citation>
    <scope>IDENTIFICATION</scope>
</reference>
<keyword evidence="14" id="KW-1185">Reference proteome</keyword>
<dbReference type="Pfam" id="PF05193">
    <property type="entry name" value="Peptidase_M16_C"/>
    <property type="match status" value="1"/>
</dbReference>
<sequence length="1121" mass="127627">LNSVKMPQTNKSVSGGSVPGQVSAPDQGEPPPASVDVKAQVAAGDGVAAEDKDDTEIIKSPSDPKKYRYIELSNGLRALLISDFSGADGKGGSENGEDKGESEDRAEEEEEEAEDEGDSGEGSEEDEEENEEEEQDSDFDELDEENAGKKKRGSSEKQAAAALCISVGSFSDPDDLPGLAHFLEHMVFMGSEKYPAENGFDAFLKKHGGSDNASTDCERTIFQFDVQRKYFREALDRWAQFFICPLMIEDAIDREVEAVDSEYQLARPSDSHRKEMLFGSLAKPGHPMSKFCWGNAQTLKHEPREKQINTYQRLRDFWRRYYSAHYMTLAVQSKETLDTLEQWVREIFIKVPNNGEPRADFSHLLQPFDTPAFNKLYRVVPVRKVHALTISWAVPPQGKHYRVKPLHYISWLIGHEGTGSILSLLRKKCWALALFGGNSETGFDQNTTYSIFSISITLTDQGYQNFYQVVDFVFQYLKMLQTLGPQQRIYEEIQKIEANEFHYQEQTDPIEFVENICENMQLFPKEDFLTGDQLMFEYDPQVISAALSLLTPDRANLLLLSPENEGHCSLREKWFGTCYSMEDIAEEWAQRWAGDFELNPELHLPAENKFIATDFTLKTSDCPDTEFPVRIVNSERGCLWYKKDNKFKIPKAYIRFNLISPMIQKSPENLVLFDLFVNILAHNLAEPAYEADVAQLEYKLVAGEHGLVIRLKGFNHKLPLIMREETHSSLLFQLLLRLIVDHLADFSAEPGVFTMFSEQLKKTYFNILIKPERLGKDVRLLILEHCRWSVIQKYQAVMKGLTVDDLMTFVAGLKAELYTEGLVQGNFTSTESKEFLQYFIEKLQFQPLSAEVPVLFRVVELPQKNHLCKVKSLNKGDANSEVTVYYQSGLKNLREHALMELMVMHMEEPCFDFLRTKETLGYQVYPTCRNTSGVLGFSVTVETQATKFSTEFVETKIEEFLVSFGERLSGLSEEAFRTQVTALIKLKECEDAHLGEEVDRNWFEVVTQQYVFDRLSKEIEALKLFTQDELVSWFLEHRNTNSRKLSVHVVGFGVEENDPPDQSVTCSPESPDNPPSSAYGEVSEMTFLLASSPPLQDATLITDIRAFTSSLPLHPYHKILS</sequence>
<keyword evidence="6" id="KW-0482">Metalloprotease</keyword>
<dbReference type="PANTHER" id="PTHR43690:SF18">
    <property type="entry name" value="INSULIN-DEGRADING ENZYME-RELATED"/>
    <property type="match status" value="1"/>
</dbReference>
<dbReference type="Proteomes" id="UP000314980">
    <property type="component" value="Unassembled WGS sequence"/>
</dbReference>
<dbReference type="Pfam" id="PF00675">
    <property type="entry name" value="Peptidase_M16"/>
    <property type="match status" value="1"/>
</dbReference>
<feature type="compositionally biased region" description="Low complexity" evidence="8">
    <location>
        <begin position="12"/>
        <end position="23"/>
    </location>
</feature>
<dbReference type="STRING" id="8187.ENSLCAP00010019289"/>
<dbReference type="Pfam" id="PF22456">
    <property type="entry name" value="PqqF-like_C_4"/>
    <property type="match status" value="1"/>
</dbReference>
<reference evidence="13" key="2">
    <citation type="submission" date="2025-08" db="UniProtKB">
        <authorList>
            <consortium name="Ensembl"/>
        </authorList>
    </citation>
    <scope>IDENTIFICATION</scope>
</reference>
<feature type="domain" description="Coenzyme PQQ synthesis protein F-like C-terminal lobe" evidence="12">
    <location>
        <begin position="903"/>
        <end position="1002"/>
    </location>
</feature>
<dbReference type="PROSITE" id="PS00143">
    <property type="entry name" value="INSULINASE"/>
    <property type="match status" value="1"/>
</dbReference>
<dbReference type="GeneTree" id="ENSGT00940000155026"/>
<dbReference type="Ensembl" id="ENSLCAT00010019699.1">
    <property type="protein sequence ID" value="ENSLCAP00010019289.1"/>
    <property type="gene ID" value="ENSLCAG00010008718.1"/>
</dbReference>
<dbReference type="InterPro" id="IPR032632">
    <property type="entry name" value="Peptidase_M16_M"/>
</dbReference>
<evidence type="ECO:0000259" key="10">
    <source>
        <dbReference type="Pfam" id="PF05193"/>
    </source>
</evidence>
<keyword evidence="4" id="KW-0378">Hydrolase</keyword>
<dbReference type="GO" id="GO:0046872">
    <property type="term" value="F:metal ion binding"/>
    <property type="evidence" value="ECO:0007669"/>
    <property type="project" value="UniProtKB-KW"/>
</dbReference>
<accession>A0A4W6D3C9</accession>
<dbReference type="AlphaFoldDB" id="A0A4W6D3C9"/>
<dbReference type="GO" id="GO:0004222">
    <property type="term" value="F:metalloendopeptidase activity"/>
    <property type="evidence" value="ECO:0007669"/>
    <property type="project" value="InterPro"/>
</dbReference>
<evidence type="ECO:0000256" key="4">
    <source>
        <dbReference type="ARBA" id="ARBA00022801"/>
    </source>
</evidence>
<feature type="domain" description="Peptidase M16 middle/third" evidence="11">
    <location>
        <begin position="501"/>
        <end position="796"/>
    </location>
</feature>
<evidence type="ECO:0000256" key="7">
    <source>
        <dbReference type="RuleBase" id="RU004447"/>
    </source>
</evidence>
<feature type="compositionally biased region" description="Acidic residues" evidence="8">
    <location>
        <begin position="104"/>
        <end position="145"/>
    </location>
</feature>
<protein>
    <submittedName>
        <fullName evidence="13">Nardilysin b (N-arginine dibasic convertase)</fullName>
    </submittedName>
</protein>
<feature type="compositionally biased region" description="Polar residues" evidence="8">
    <location>
        <begin position="1"/>
        <end position="11"/>
    </location>
</feature>
<evidence type="ECO:0000313" key="13">
    <source>
        <dbReference type="Ensembl" id="ENSLCAP00010019289.1"/>
    </source>
</evidence>
<dbReference type="InParanoid" id="A0A4W6D3C9"/>
<dbReference type="InterPro" id="IPR011765">
    <property type="entry name" value="Pept_M16_N"/>
</dbReference>
<keyword evidence="5" id="KW-0862">Zinc</keyword>
<dbReference type="GO" id="GO:0006508">
    <property type="term" value="P:proteolysis"/>
    <property type="evidence" value="ECO:0007669"/>
    <property type="project" value="UniProtKB-KW"/>
</dbReference>
<evidence type="ECO:0000256" key="8">
    <source>
        <dbReference type="SAM" id="MobiDB-lite"/>
    </source>
</evidence>
<evidence type="ECO:0000256" key="2">
    <source>
        <dbReference type="ARBA" id="ARBA00022670"/>
    </source>
</evidence>
<feature type="region of interest" description="Disordered" evidence="8">
    <location>
        <begin position="1"/>
        <end position="68"/>
    </location>
</feature>
<feature type="region of interest" description="Disordered" evidence="8">
    <location>
        <begin position="83"/>
        <end position="154"/>
    </location>
</feature>
<evidence type="ECO:0000259" key="9">
    <source>
        <dbReference type="Pfam" id="PF00675"/>
    </source>
</evidence>
<dbReference type="InterPro" id="IPR054734">
    <property type="entry name" value="PqqF-like_C_4"/>
</dbReference>
<proteinExistence type="inferred from homology"/>
<feature type="domain" description="Peptidase M16 C-terminal" evidence="10">
    <location>
        <begin position="310"/>
        <end position="495"/>
    </location>
</feature>
<dbReference type="FunFam" id="3.30.830.10:FF:000005">
    <property type="entry name" value="nardilysin isoform X1"/>
    <property type="match status" value="1"/>
</dbReference>
<feature type="compositionally biased region" description="Polar residues" evidence="8">
    <location>
        <begin position="1060"/>
        <end position="1070"/>
    </location>
</feature>
<evidence type="ECO:0000256" key="5">
    <source>
        <dbReference type="ARBA" id="ARBA00022833"/>
    </source>
</evidence>
<dbReference type="InterPro" id="IPR001431">
    <property type="entry name" value="Pept_M16_Zn_BS"/>
</dbReference>
<feature type="region of interest" description="Disordered" evidence="8">
    <location>
        <begin position="1058"/>
        <end position="1079"/>
    </location>
</feature>
<dbReference type="Gene3D" id="3.30.830.10">
    <property type="entry name" value="Metalloenzyme, LuxS/M16 peptidase-like"/>
    <property type="match status" value="4"/>
</dbReference>
<dbReference type="InterPro" id="IPR007863">
    <property type="entry name" value="Peptidase_M16_C"/>
</dbReference>
<evidence type="ECO:0000313" key="14">
    <source>
        <dbReference type="Proteomes" id="UP000314980"/>
    </source>
</evidence>
<gene>
    <name evidence="13" type="primary">NRDC</name>
</gene>
<evidence type="ECO:0000256" key="3">
    <source>
        <dbReference type="ARBA" id="ARBA00022723"/>
    </source>
</evidence>
<feature type="domain" description="Peptidase M16 N-terminal" evidence="9">
    <location>
        <begin position="155"/>
        <end position="284"/>
    </location>
</feature>
<dbReference type="PANTHER" id="PTHR43690">
    <property type="entry name" value="NARDILYSIN"/>
    <property type="match status" value="1"/>
</dbReference>
<comment type="similarity">
    <text evidence="1 7">Belongs to the peptidase M16 family.</text>
</comment>
<dbReference type="InterPro" id="IPR050626">
    <property type="entry name" value="Peptidase_M16"/>
</dbReference>
<reference evidence="14" key="1">
    <citation type="submission" date="2015-09" db="EMBL/GenBank/DDBJ databases">
        <authorList>
            <person name="Sai Rama Sridatta P."/>
        </authorList>
    </citation>
    <scope>NUCLEOTIDE SEQUENCE [LARGE SCALE GENOMIC DNA]</scope>
</reference>
<evidence type="ECO:0000259" key="11">
    <source>
        <dbReference type="Pfam" id="PF16187"/>
    </source>
</evidence>
<evidence type="ECO:0000259" key="12">
    <source>
        <dbReference type="Pfam" id="PF22456"/>
    </source>
</evidence>
<evidence type="ECO:0000256" key="6">
    <source>
        <dbReference type="ARBA" id="ARBA00023049"/>
    </source>
</evidence>
<keyword evidence="2" id="KW-0645">Protease</keyword>
<dbReference type="Pfam" id="PF16187">
    <property type="entry name" value="Peptidase_M16_M"/>
    <property type="match status" value="1"/>
</dbReference>
<dbReference type="SUPFAM" id="SSF63411">
    <property type="entry name" value="LuxS/MPP-like metallohydrolase"/>
    <property type="match status" value="4"/>
</dbReference>
<organism evidence="13 14">
    <name type="scientific">Lates calcarifer</name>
    <name type="common">Barramundi</name>
    <name type="synonym">Holocentrus calcarifer</name>
    <dbReference type="NCBI Taxonomy" id="8187"/>
    <lineage>
        <taxon>Eukaryota</taxon>
        <taxon>Metazoa</taxon>
        <taxon>Chordata</taxon>
        <taxon>Craniata</taxon>
        <taxon>Vertebrata</taxon>
        <taxon>Euteleostomi</taxon>
        <taxon>Actinopterygii</taxon>
        <taxon>Neopterygii</taxon>
        <taxon>Teleostei</taxon>
        <taxon>Neoteleostei</taxon>
        <taxon>Acanthomorphata</taxon>
        <taxon>Carangaria</taxon>
        <taxon>Carangaria incertae sedis</taxon>
        <taxon>Centropomidae</taxon>
        <taxon>Lates</taxon>
    </lineage>
</organism>
<dbReference type="GO" id="GO:0005737">
    <property type="term" value="C:cytoplasm"/>
    <property type="evidence" value="ECO:0007669"/>
    <property type="project" value="UniProtKB-ARBA"/>
</dbReference>
<name>A0A4W6D3C9_LATCA</name>
<dbReference type="InterPro" id="IPR011249">
    <property type="entry name" value="Metalloenz_LuxS/M16"/>
</dbReference>
<evidence type="ECO:0000256" key="1">
    <source>
        <dbReference type="ARBA" id="ARBA00007261"/>
    </source>
</evidence>
<keyword evidence="3" id="KW-0479">Metal-binding</keyword>